<evidence type="ECO:0000313" key="1">
    <source>
        <dbReference type="EMBL" id="CAH9078763.1"/>
    </source>
</evidence>
<gene>
    <name evidence="1" type="ORF">CEPIT_LOCUS6584</name>
</gene>
<name>A0AAV0CKH6_9ASTE</name>
<protein>
    <submittedName>
        <fullName evidence="1">Uncharacterized protein</fullName>
    </submittedName>
</protein>
<proteinExistence type="predicted"/>
<dbReference type="EMBL" id="CAMAPF010000033">
    <property type="protein sequence ID" value="CAH9078763.1"/>
    <property type="molecule type" value="Genomic_DNA"/>
</dbReference>
<organism evidence="1 2">
    <name type="scientific">Cuscuta epithymum</name>
    <dbReference type="NCBI Taxonomy" id="186058"/>
    <lineage>
        <taxon>Eukaryota</taxon>
        <taxon>Viridiplantae</taxon>
        <taxon>Streptophyta</taxon>
        <taxon>Embryophyta</taxon>
        <taxon>Tracheophyta</taxon>
        <taxon>Spermatophyta</taxon>
        <taxon>Magnoliopsida</taxon>
        <taxon>eudicotyledons</taxon>
        <taxon>Gunneridae</taxon>
        <taxon>Pentapetalae</taxon>
        <taxon>asterids</taxon>
        <taxon>lamiids</taxon>
        <taxon>Solanales</taxon>
        <taxon>Convolvulaceae</taxon>
        <taxon>Cuscuteae</taxon>
        <taxon>Cuscuta</taxon>
        <taxon>Cuscuta subgen. Cuscuta</taxon>
    </lineage>
</organism>
<sequence length="121" mass="13793">MCVGQTGNIPTGRREYLVVIMGPKKYPSGHDKLLKRRKIEKLTLSQKGALDKFIIKEAKEVQEGKQAVKLLKNYLRSTMSQERLNGLALISIEHETLQEIDIASLVDDFASKYARRMSLFK</sequence>
<reference evidence="1" key="1">
    <citation type="submission" date="2022-07" db="EMBL/GenBank/DDBJ databases">
        <authorList>
            <person name="Macas J."/>
            <person name="Novak P."/>
            <person name="Neumann P."/>
        </authorList>
    </citation>
    <scope>NUCLEOTIDE SEQUENCE</scope>
</reference>
<accession>A0AAV0CKH6</accession>
<dbReference type="PANTHER" id="PTHR45749">
    <property type="match status" value="1"/>
</dbReference>
<comment type="caution">
    <text evidence="1">The sequence shown here is derived from an EMBL/GenBank/DDBJ whole genome shotgun (WGS) entry which is preliminary data.</text>
</comment>
<keyword evidence="2" id="KW-1185">Reference proteome</keyword>
<evidence type="ECO:0000313" key="2">
    <source>
        <dbReference type="Proteomes" id="UP001152523"/>
    </source>
</evidence>
<dbReference type="AlphaFoldDB" id="A0AAV0CKH6"/>
<dbReference type="PANTHER" id="PTHR45749:SF35">
    <property type="entry name" value="AC-LIKE TRANSPOSASE-RELATED"/>
    <property type="match status" value="1"/>
</dbReference>
<dbReference type="Proteomes" id="UP001152523">
    <property type="component" value="Unassembled WGS sequence"/>
</dbReference>